<name>A0A0P7ZR55_9CYAN</name>
<comment type="caution">
    <text evidence="1">The sequence shown here is derived from an EMBL/GenBank/DDBJ whole genome shotgun (WGS) entry which is preliminary data.</text>
</comment>
<sequence>MDMRIGMGRMLARSRRSQRMRLIGIGAALLSWGLAAVLAPAPVNAEDSAPIMLDAEAADIPAEVQGITAGRNSLTQMAARDRRRKVCLGYAAVDPNHTLILTADRPHLRIAVDSGGKDTTLLIRGPRGIDCNDNRSRGYLDAAITARDWPAGTYQIWVGSFHQGEQITYRLRIFDPSLSADD</sequence>
<dbReference type="Proteomes" id="UP000050465">
    <property type="component" value="Unassembled WGS sequence"/>
</dbReference>
<evidence type="ECO:0000313" key="1">
    <source>
        <dbReference type="EMBL" id="KPQ37646.1"/>
    </source>
</evidence>
<dbReference type="AlphaFoldDB" id="A0A0P7ZR55"/>
<evidence type="ECO:0000313" key="2">
    <source>
        <dbReference type="Proteomes" id="UP000050465"/>
    </source>
</evidence>
<dbReference type="EMBL" id="LJZR01000001">
    <property type="protein sequence ID" value="KPQ37646.1"/>
    <property type="molecule type" value="Genomic_DNA"/>
</dbReference>
<gene>
    <name evidence="1" type="ORF">HLUCCA11_00935</name>
</gene>
<proteinExistence type="predicted"/>
<dbReference type="STRING" id="1666911.HLUCCA11_00935"/>
<organism evidence="1 2">
    <name type="scientific">Phormidesmis priestleyi Ana</name>
    <dbReference type="NCBI Taxonomy" id="1666911"/>
    <lineage>
        <taxon>Bacteria</taxon>
        <taxon>Bacillati</taxon>
        <taxon>Cyanobacteriota</taxon>
        <taxon>Cyanophyceae</taxon>
        <taxon>Leptolyngbyales</taxon>
        <taxon>Leptolyngbyaceae</taxon>
        <taxon>Phormidesmis</taxon>
    </lineage>
</organism>
<accession>A0A0P7ZR55</accession>
<reference evidence="1 2" key="1">
    <citation type="submission" date="2015-09" db="EMBL/GenBank/DDBJ databases">
        <title>Identification and resolution of microdiversity through metagenomic sequencing of parallel consortia.</title>
        <authorList>
            <person name="Nelson W.C."/>
            <person name="Romine M.F."/>
            <person name="Lindemann S.R."/>
        </authorList>
    </citation>
    <scope>NUCLEOTIDE SEQUENCE [LARGE SCALE GENOMIC DNA]</scope>
    <source>
        <strain evidence="1">Ana</strain>
    </source>
</reference>
<evidence type="ECO:0008006" key="3">
    <source>
        <dbReference type="Google" id="ProtNLM"/>
    </source>
</evidence>
<protein>
    <recommendedName>
        <fullName evidence="3">Bacterial pre-peptidase C-terminal domain</fullName>
    </recommendedName>
</protein>